<evidence type="ECO:0000256" key="5">
    <source>
        <dbReference type="ARBA" id="ARBA00023167"/>
    </source>
</evidence>
<evidence type="ECO:0000313" key="7">
    <source>
        <dbReference type="EMBL" id="HIU29277.1"/>
    </source>
</evidence>
<evidence type="ECO:0000313" key="8">
    <source>
        <dbReference type="Proteomes" id="UP000824089"/>
    </source>
</evidence>
<dbReference type="GO" id="GO:0005829">
    <property type="term" value="C:cytosol"/>
    <property type="evidence" value="ECO:0007669"/>
    <property type="project" value="TreeGrafter"/>
</dbReference>
<dbReference type="GO" id="GO:0008782">
    <property type="term" value="F:adenosylhomocysteine nucleosidase activity"/>
    <property type="evidence" value="ECO:0007669"/>
    <property type="project" value="UniProtKB-EC"/>
</dbReference>
<dbReference type="CDD" id="cd09008">
    <property type="entry name" value="MTAN"/>
    <property type="match status" value="1"/>
</dbReference>
<dbReference type="Pfam" id="PF01048">
    <property type="entry name" value="PNP_UDP_1"/>
    <property type="match status" value="1"/>
</dbReference>
<evidence type="ECO:0000256" key="2">
    <source>
        <dbReference type="ARBA" id="ARBA00011974"/>
    </source>
</evidence>
<comment type="caution">
    <text evidence="7">The sequence shown here is derived from an EMBL/GenBank/DDBJ whole genome shotgun (WGS) entry which is preliminary data.</text>
</comment>
<reference evidence="7" key="1">
    <citation type="submission" date="2020-10" db="EMBL/GenBank/DDBJ databases">
        <authorList>
            <person name="Gilroy R."/>
        </authorList>
    </citation>
    <scope>NUCLEOTIDE SEQUENCE</scope>
    <source>
        <strain evidence="7">CHK195-4489</strain>
    </source>
</reference>
<dbReference type="InterPro" id="IPR010049">
    <property type="entry name" value="MTA_SAH_Nsdase"/>
</dbReference>
<feature type="domain" description="Nucleoside phosphorylase" evidence="6">
    <location>
        <begin position="3"/>
        <end position="235"/>
    </location>
</feature>
<reference evidence="7" key="2">
    <citation type="journal article" date="2021" name="PeerJ">
        <title>Extensive microbial diversity within the chicken gut microbiome revealed by metagenomics and culture.</title>
        <authorList>
            <person name="Gilroy R."/>
            <person name="Ravi A."/>
            <person name="Getino M."/>
            <person name="Pursley I."/>
            <person name="Horton D.L."/>
            <person name="Alikhan N.F."/>
            <person name="Baker D."/>
            <person name="Gharbi K."/>
            <person name="Hall N."/>
            <person name="Watson M."/>
            <person name="Adriaenssens E.M."/>
            <person name="Foster-Nyarko E."/>
            <person name="Jarju S."/>
            <person name="Secka A."/>
            <person name="Antonio M."/>
            <person name="Oren A."/>
            <person name="Chaudhuri R.R."/>
            <person name="La Ragione R."/>
            <person name="Hildebrand F."/>
            <person name="Pallen M.J."/>
        </authorList>
    </citation>
    <scope>NUCLEOTIDE SEQUENCE</scope>
    <source>
        <strain evidence="7">CHK195-4489</strain>
    </source>
</reference>
<sequence length="252" mass="27669">MSTILVQGAMQEELELLARMLPGGRWTEQKGYSFYETGLHETKIILSLTQVGILHACISTMLGIERYKPDALINQGTAGGHIRTLEIGDIVIGETAVYINSMQSPIREKGAGSNALEWIPLETKGGAPLEADPKLVQAAEQTPYAGTLLRGRLGSGDLFSRETDRIDLLHAQFGQLCEDMESAAAYKVCHLYHIPVIGIRIISNNELTGRHEAPELFRRTQEKLQSFLYRYLQALTAGKGPSEAEPAGCTPF</sequence>
<dbReference type="GO" id="GO:0019284">
    <property type="term" value="P:L-methionine salvage from S-adenosylmethionine"/>
    <property type="evidence" value="ECO:0007669"/>
    <property type="project" value="TreeGrafter"/>
</dbReference>
<dbReference type="GO" id="GO:0008930">
    <property type="term" value="F:methylthioadenosine nucleosidase activity"/>
    <property type="evidence" value="ECO:0007669"/>
    <property type="project" value="InterPro"/>
</dbReference>
<dbReference type="InterPro" id="IPR035994">
    <property type="entry name" value="Nucleoside_phosphorylase_sf"/>
</dbReference>
<keyword evidence="3" id="KW-0028">Amino-acid biosynthesis</keyword>
<keyword evidence="7" id="KW-0326">Glycosidase</keyword>
<evidence type="ECO:0000256" key="4">
    <source>
        <dbReference type="ARBA" id="ARBA00022801"/>
    </source>
</evidence>
<dbReference type="AlphaFoldDB" id="A0A9D1I7V5"/>
<gene>
    <name evidence="7" type="primary">mtnN</name>
    <name evidence="7" type="ORF">IAD50_03150</name>
</gene>
<keyword evidence="5" id="KW-0486">Methionine biosynthesis</keyword>
<dbReference type="EMBL" id="DVMM01000063">
    <property type="protein sequence ID" value="HIU29277.1"/>
    <property type="molecule type" value="Genomic_DNA"/>
</dbReference>
<dbReference type="InterPro" id="IPR000845">
    <property type="entry name" value="Nucleoside_phosphorylase_d"/>
</dbReference>
<dbReference type="GO" id="GO:0019509">
    <property type="term" value="P:L-methionine salvage from methylthioadenosine"/>
    <property type="evidence" value="ECO:0007669"/>
    <property type="project" value="InterPro"/>
</dbReference>
<evidence type="ECO:0000256" key="3">
    <source>
        <dbReference type="ARBA" id="ARBA00022605"/>
    </source>
</evidence>
<dbReference type="NCBIfam" id="TIGR01704">
    <property type="entry name" value="MTA_SAH-Nsdase"/>
    <property type="match status" value="1"/>
</dbReference>
<dbReference type="PANTHER" id="PTHR46832:SF1">
    <property type="entry name" value="5'-METHYLTHIOADENOSINE_S-ADENOSYLHOMOCYSTEINE NUCLEOSIDASE"/>
    <property type="match status" value="1"/>
</dbReference>
<organism evidence="7 8">
    <name type="scientific">Candidatus Egerieisoma faecipullorum</name>
    <dbReference type="NCBI Taxonomy" id="2840963"/>
    <lineage>
        <taxon>Bacteria</taxon>
        <taxon>Bacillati</taxon>
        <taxon>Bacillota</taxon>
        <taxon>Clostridia</taxon>
        <taxon>Eubacteriales</taxon>
        <taxon>Clostridiaceae</taxon>
        <taxon>Clostridiaceae incertae sedis</taxon>
        <taxon>Candidatus Egerieisoma</taxon>
    </lineage>
</organism>
<dbReference type="Gene3D" id="3.40.50.1580">
    <property type="entry name" value="Nucleoside phosphorylase domain"/>
    <property type="match status" value="1"/>
</dbReference>
<dbReference type="Proteomes" id="UP000824089">
    <property type="component" value="Unassembled WGS sequence"/>
</dbReference>
<proteinExistence type="predicted"/>
<evidence type="ECO:0000259" key="6">
    <source>
        <dbReference type="Pfam" id="PF01048"/>
    </source>
</evidence>
<accession>A0A9D1I7V5</accession>
<name>A0A9D1I7V5_9CLOT</name>
<protein>
    <recommendedName>
        <fullName evidence="2">adenosylhomocysteine nucleosidase</fullName>
        <ecNumber evidence="2">3.2.2.9</ecNumber>
    </recommendedName>
</protein>
<dbReference type="EC" id="3.2.2.9" evidence="2"/>
<evidence type="ECO:0000256" key="1">
    <source>
        <dbReference type="ARBA" id="ARBA00004945"/>
    </source>
</evidence>
<comment type="pathway">
    <text evidence="1">Amino-acid biosynthesis; L-methionine biosynthesis via salvage pathway; S-methyl-5-thio-alpha-D-ribose 1-phosphate from S-methyl-5'-thioadenosine (hydrolase route): step 1/2.</text>
</comment>
<dbReference type="PANTHER" id="PTHR46832">
    <property type="entry name" value="5'-METHYLTHIOADENOSINE/S-ADENOSYLHOMOCYSTEINE NUCLEOSIDASE"/>
    <property type="match status" value="1"/>
</dbReference>
<dbReference type="SUPFAM" id="SSF53167">
    <property type="entry name" value="Purine and uridine phosphorylases"/>
    <property type="match status" value="1"/>
</dbReference>
<dbReference type="GO" id="GO:0009164">
    <property type="term" value="P:nucleoside catabolic process"/>
    <property type="evidence" value="ECO:0007669"/>
    <property type="project" value="InterPro"/>
</dbReference>
<keyword evidence="4 7" id="KW-0378">Hydrolase</keyword>